<comment type="caution">
    <text evidence="3">The sequence shown here is derived from an EMBL/GenBank/DDBJ whole genome shotgun (WGS) entry which is preliminary data.</text>
</comment>
<dbReference type="AlphaFoldDB" id="A0A936Z2N7"/>
<dbReference type="InterPro" id="IPR014729">
    <property type="entry name" value="Rossmann-like_a/b/a_fold"/>
</dbReference>
<dbReference type="PANTHER" id="PTHR46268">
    <property type="entry name" value="STRESS RESPONSE PROTEIN NHAX"/>
    <property type="match status" value="1"/>
</dbReference>
<name>A0A936Z2N7_9BURK</name>
<evidence type="ECO:0000313" key="3">
    <source>
        <dbReference type="EMBL" id="MBL0393066.1"/>
    </source>
</evidence>
<dbReference type="SUPFAM" id="SSF52402">
    <property type="entry name" value="Adenine nucleotide alpha hydrolases-like"/>
    <property type="match status" value="1"/>
</dbReference>
<dbReference type="EMBL" id="JAEQNE010000004">
    <property type="protein sequence ID" value="MBL0393066.1"/>
    <property type="molecule type" value="Genomic_DNA"/>
</dbReference>
<dbReference type="InterPro" id="IPR006016">
    <property type="entry name" value="UspA"/>
</dbReference>
<evidence type="ECO:0000256" key="1">
    <source>
        <dbReference type="ARBA" id="ARBA00008791"/>
    </source>
</evidence>
<protein>
    <submittedName>
        <fullName evidence="3">Universal stress protein</fullName>
    </submittedName>
</protein>
<dbReference type="Pfam" id="PF00582">
    <property type="entry name" value="Usp"/>
    <property type="match status" value="1"/>
</dbReference>
<dbReference type="PRINTS" id="PR01438">
    <property type="entry name" value="UNVRSLSTRESS"/>
</dbReference>
<evidence type="ECO:0000313" key="4">
    <source>
        <dbReference type="Proteomes" id="UP000599109"/>
    </source>
</evidence>
<dbReference type="Proteomes" id="UP000599109">
    <property type="component" value="Unassembled WGS sequence"/>
</dbReference>
<dbReference type="CDD" id="cd00293">
    <property type="entry name" value="USP-like"/>
    <property type="match status" value="1"/>
</dbReference>
<dbReference type="InterPro" id="IPR006015">
    <property type="entry name" value="Universal_stress_UspA"/>
</dbReference>
<gene>
    <name evidence="3" type="ORF">JJ685_18145</name>
</gene>
<organism evidence="3 4">
    <name type="scientific">Ramlibacter monticola</name>
    <dbReference type="NCBI Taxonomy" id="1926872"/>
    <lineage>
        <taxon>Bacteria</taxon>
        <taxon>Pseudomonadati</taxon>
        <taxon>Pseudomonadota</taxon>
        <taxon>Betaproteobacteria</taxon>
        <taxon>Burkholderiales</taxon>
        <taxon>Comamonadaceae</taxon>
        <taxon>Ramlibacter</taxon>
    </lineage>
</organism>
<proteinExistence type="inferred from homology"/>
<dbReference type="Gene3D" id="3.40.50.620">
    <property type="entry name" value="HUPs"/>
    <property type="match status" value="1"/>
</dbReference>
<keyword evidence="4" id="KW-1185">Reference proteome</keyword>
<evidence type="ECO:0000259" key="2">
    <source>
        <dbReference type="Pfam" id="PF00582"/>
    </source>
</evidence>
<feature type="domain" description="UspA" evidence="2">
    <location>
        <begin position="1"/>
        <end position="142"/>
    </location>
</feature>
<reference evidence="3 4" key="1">
    <citation type="journal article" date="2017" name="Int. J. Syst. Evol. Microbiol.">
        <title>Ramlibacter monticola sp. nov., isolated from forest soil.</title>
        <authorList>
            <person name="Chaudhary D.K."/>
            <person name="Kim J."/>
        </authorList>
    </citation>
    <scope>NUCLEOTIDE SEQUENCE [LARGE SCALE GENOMIC DNA]</scope>
    <source>
        <strain evidence="3 4">KACC 19175</strain>
    </source>
</reference>
<accession>A0A936Z2N7</accession>
<sequence>MYQRILVPVDGSDTAVRALVAALQMARESGARVRLVHVLDEMAYLAEFDPQGQVIATARHAGGKALDDAMAIARASGVPADCRMLEAQGRRLGEVVADEVRNWEADLVVVGTHGRRGVERALLGSGAEQVLRLTPVPVLAIRSPEARAIA</sequence>
<dbReference type="PANTHER" id="PTHR46268:SF6">
    <property type="entry name" value="UNIVERSAL STRESS PROTEIN UP12"/>
    <property type="match status" value="1"/>
</dbReference>
<comment type="similarity">
    <text evidence="1">Belongs to the universal stress protein A family.</text>
</comment>
<dbReference type="RefSeq" id="WP_201675724.1">
    <property type="nucleotide sequence ID" value="NZ_JAEQNE010000004.1"/>
</dbReference>